<sequence>MSHGCEVCRDSLEQIPATPLIEIYPPPLENYSATSWKGDERLDGVSLSRIWNASLASSFISLGDLFGMSATSPLLSWAKDTLISDSQCLCGSLVDFLGGTTPHRPPPSLILCELSSSLLLLSTSKSLILSLLSASPLNLGMLALLLLHPPFPERAEISKQHKEQGPSYQYWSLIQGQ</sequence>
<evidence type="ECO:0000313" key="1">
    <source>
        <dbReference type="EMBL" id="KAJ8625349.1"/>
    </source>
</evidence>
<accession>A0ACC2KX56</accession>
<proteinExistence type="predicted"/>
<protein>
    <submittedName>
        <fullName evidence="1">Uncharacterized protein</fullName>
    </submittedName>
</protein>
<evidence type="ECO:0000313" key="2">
    <source>
        <dbReference type="Proteomes" id="UP001234297"/>
    </source>
</evidence>
<organism evidence="1 2">
    <name type="scientific">Persea americana</name>
    <name type="common">Avocado</name>
    <dbReference type="NCBI Taxonomy" id="3435"/>
    <lineage>
        <taxon>Eukaryota</taxon>
        <taxon>Viridiplantae</taxon>
        <taxon>Streptophyta</taxon>
        <taxon>Embryophyta</taxon>
        <taxon>Tracheophyta</taxon>
        <taxon>Spermatophyta</taxon>
        <taxon>Magnoliopsida</taxon>
        <taxon>Magnoliidae</taxon>
        <taxon>Laurales</taxon>
        <taxon>Lauraceae</taxon>
        <taxon>Persea</taxon>
    </lineage>
</organism>
<name>A0ACC2KX56_PERAE</name>
<comment type="caution">
    <text evidence="1">The sequence shown here is derived from an EMBL/GenBank/DDBJ whole genome shotgun (WGS) entry which is preliminary data.</text>
</comment>
<gene>
    <name evidence="1" type="ORF">MRB53_033879</name>
</gene>
<dbReference type="Proteomes" id="UP001234297">
    <property type="component" value="Chromosome 11"/>
</dbReference>
<keyword evidence="2" id="KW-1185">Reference proteome</keyword>
<reference evidence="1 2" key="1">
    <citation type="journal article" date="2022" name="Hortic Res">
        <title>A haplotype resolved chromosomal level avocado genome allows analysis of novel avocado genes.</title>
        <authorList>
            <person name="Nath O."/>
            <person name="Fletcher S.J."/>
            <person name="Hayward A."/>
            <person name="Shaw L.M."/>
            <person name="Masouleh A.K."/>
            <person name="Furtado A."/>
            <person name="Henry R.J."/>
            <person name="Mitter N."/>
        </authorList>
    </citation>
    <scope>NUCLEOTIDE SEQUENCE [LARGE SCALE GENOMIC DNA]</scope>
    <source>
        <strain evidence="2">cv. Hass</strain>
    </source>
</reference>
<dbReference type="EMBL" id="CM056819">
    <property type="protein sequence ID" value="KAJ8625349.1"/>
    <property type="molecule type" value="Genomic_DNA"/>
</dbReference>